<feature type="chain" id="PRO_5047305744" evidence="1">
    <location>
        <begin position="21"/>
        <end position="216"/>
    </location>
</feature>
<keyword evidence="3" id="KW-1185">Reference proteome</keyword>
<evidence type="ECO:0000313" key="2">
    <source>
        <dbReference type="EMBL" id="MFD2233838.1"/>
    </source>
</evidence>
<dbReference type="Pfam" id="PF13365">
    <property type="entry name" value="Trypsin_2"/>
    <property type="match status" value="1"/>
</dbReference>
<reference evidence="3" key="1">
    <citation type="journal article" date="2019" name="Int. J. Syst. Evol. Microbiol.">
        <title>The Global Catalogue of Microorganisms (GCM) 10K type strain sequencing project: providing services to taxonomists for standard genome sequencing and annotation.</title>
        <authorList>
            <consortium name="The Broad Institute Genomics Platform"/>
            <consortium name="The Broad Institute Genome Sequencing Center for Infectious Disease"/>
            <person name="Wu L."/>
            <person name="Ma J."/>
        </authorList>
    </citation>
    <scope>NUCLEOTIDE SEQUENCE [LARGE SCALE GENOMIC DNA]</scope>
    <source>
        <strain evidence="3">KCTC 15012</strain>
    </source>
</reference>
<sequence length="216" mass="22244">MISRLAVIVPVLLLAAPAWGQAFSAYVVGVGPGAAADPATRANGSGVYLGDGRVLTAAHVLGRGPAGRPVTVLVAGVRLPAVIRREGDLDGIDASLISLDPAALPPERRALPPLALCPRLPPVGTLVAVATPTRRFSPRLLPATLLPEPLASRMPTLVEEVDANSGSPVFDPVAFCLLGLITRRIEGTMSAPGAAGERRGLARAFVAADRLAEILR</sequence>
<comment type="caution">
    <text evidence="2">The sequence shown here is derived from an EMBL/GenBank/DDBJ whole genome shotgun (WGS) entry which is preliminary data.</text>
</comment>
<gene>
    <name evidence="2" type="ORF">ACFSNB_08475</name>
</gene>
<dbReference type="RefSeq" id="WP_377315737.1">
    <property type="nucleotide sequence ID" value="NZ_JBHUIY010000013.1"/>
</dbReference>
<dbReference type="Proteomes" id="UP001597296">
    <property type="component" value="Unassembled WGS sequence"/>
</dbReference>
<dbReference type="EMBL" id="JBHUIY010000013">
    <property type="protein sequence ID" value="MFD2233838.1"/>
    <property type="molecule type" value="Genomic_DNA"/>
</dbReference>
<feature type="signal peptide" evidence="1">
    <location>
        <begin position="1"/>
        <end position="20"/>
    </location>
</feature>
<dbReference type="SUPFAM" id="SSF50494">
    <property type="entry name" value="Trypsin-like serine proteases"/>
    <property type="match status" value="1"/>
</dbReference>
<keyword evidence="1" id="KW-0732">Signal</keyword>
<accession>A0ABW5CAF7</accession>
<dbReference type="InterPro" id="IPR009003">
    <property type="entry name" value="Peptidase_S1_PA"/>
</dbReference>
<organism evidence="2 3">
    <name type="scientific">Phaeospirillum tilakii</name>
    <dbReference type="NCBI Taxonomy" id="741673"/>
    <lineage>
        <taxon>Bacteria</taxon>
        <taxon>Pseudomonadati</taxon>
        <taxon>Pseudomonadota</taxon>
        <taxon>Alphaproteobacteria</taxon>
        <taxon>Rhodospirillales</taxon>
        <taxon>Rhodospirillaceae</taxon>
        <taxon>Phaeospirillum</taxon>
    </lineage>
</organism>
<proteinExistence type="predicted"/>
<evidence type="ECO:0000313" key="3">
    <source>
        <dbReference type="Proteomes" id="UP001597296"/>
    </source>
</evidence>
<evidence type="ECO:0000256" key="1">
    <source>
        <dbReference type="SAM" id="SignalP"/>
    </source>
</evidence>
<protein>
    <submittedName>
        <fullName evidence="2">Trypsin-like peptidase domain-containing protein</fullName>
    </submittedName>
</protein>
<name>A0ABW5CAF7_9PROT</name>